<evidence type="ECO:0000256" key="7">
    <source>
        <dbReference type="HAMAP-Rule" id="MF_01416"/>
    </source>
</evidence>
<protein>
    <recommendedName>
        <fullName evidence="7">ATP synthase subunit delta</fullName>
    </recommendedName>
    <alternativeName>
        <fullName evidence="7">ATP synthase F(1) sector subunit delta</fullName>
    </alternativeName>
    <alternativeName>
        <fullName evidence="7">F-type ATPase subunit delta</fullName>
        <shortName evidence="7">F-ATPase subunit delta</shortName>
    </alternativeName>
</protein>
<name>A0A437S5X1_9FIRM</name>
<sequence>MAKLSRQYAEVLMKIAREQDNIEEIYEEALEILKTKKFEVTEDTPEELKIFFKFIDEKYILPTLYIFIEMVREELKIVHGEVISAIPLTEKQMSDLENKLSGEINKRIEIVNHVDTSLLGGLRIIIDNKVIDNSIKSKLSRMKEQLYKGVYF</sequence>
<keyword evidence="8" id="KW-0175">Coiled coil</keyword>
<keyword evidence="3 7" id="KW-0375">Hydrogen ion transport</keyword>
<dbReference type="Pfam" id="PF00213">
    <property type="entry name" value="OSCP"/>
    <property type="match status" value="1"/>
</dbReference>
<dbReference type="PANTHER" id="PTHR11910">
    <property type="entry name" value="ATP SYNTHASE DELTA CHAIN"/>
    <property type="match status" value="1"/>
</dbReference>
<dbReference type="Proteomes" id="UP000288812">
    <property type="component" value="Unassembled WGS sequence"/>
</dbReference>
<feature type="coiled-coil region" evidence="8">
    <location>
        <begin position="1"/>
        <end position="28"/>
    </location>
</feature>
<dbReference type="AlphaFoldDB" id="A0A437S5X1"/>
<keyword evidence="6 7" id="KW-0066">ATP synthesis</keyword>
<keyword evidence="10" id="KW-1185">Reference proteome</keyword>
<evidence type="ECO:0000256" key="3">
    <source>
        <dbReference type="ARBA" id="ARBA00022781"/>
    </source>
</evidence>
<evidence type="ECO:0000313" key="9">
    <source>
        <dbReference type="EMBL" id="RVU54367.1"/>
    </source>
</evidence>
<evidence type="ECO:0000256" key="5">
    <source>
        <dbReference type="ARBA" id="ARBA00023136"/>
    </source>
</evidence>
<keyword evidence="5 7" id="KW-0472">Membrane</keyword>
<comment type="caution">
    <text evidence="9">The sequence shown here is derived from an EMBL/GenBank/DDBJ whole genome shotgun (WGS) entry which is preliminary data.</text>
</comment>
<keyword evidence="2 7" id="KW-0813">Transport</keyword>
<keyword evidence="4 7" id="KW-0406">Ion transport</keyword>
<evidence type="ECO:0000256" key="1">
    <source>
        <dbReference type="ARBA" id="ARBA00004370"/>
    </source>
</evidence>
<evidence type="ECO:0000256" key="6">
    <source>
        <dbReference type="ARBA" id="ARBA00023310"/>
    </source>
</evidence>
<comment type="subcellular location">
    <subcellularLocation>
        <location evidence="7">Cell membrane</location>
        <topology evidence="7">Peripheral membrane protein</topology>
    </subcellularLocation>
    <subcellularLocation>
        <location evidence="1">Membrane</location>
    </subcellularLocation>
</comment>
<dbReference type="GO" id="GO:0046933">
    <property type="term" value="F:proton-transporting ATP synthase activity, rotational mechanism"/>
    <property type="evidence" value="ECO:0007669"/>
    <property type="project" value="UniProtKB-UniRule"/>
</dbReference>
<organism evidence="9 10">
    <name type="scientific">Anaerosphaera multitolerans</name>
    <dbReference type="NCBI Taxonomy" id="2487351"/>
    <lineage>
        <taxon>Bacteria</taxon>
        <taxon>Bacillati</taxon>
        <taxon>Bacillota</taxon>
        <taxon>Tissierellia</taxon>
        <taxon>Tissierellales</taxon>
        <taxon>Peptoniphilaceae</taxon>
        <taxon>Anaerosphaera</taxon>
    </lineage>
</organism>
<dbReference type="InterPro" id="IPR000711">
    <property type="entry name" value="ATPase_OSCP/dsu"/>
</dbReference>
<dbReference type="NCBIfam" id="TIGR01145">
    <property type="entry name" value="ATP_synt_delta"/>
    <property type="match status" value="1"/>
</dbReference>
<dbReference type="EMBL" id="RLIH01000011">
    <property type="protein sequence ID" value="RVU54367.1"/>
    <property type="molecule type" value="Genomic_DNA"/>
</dbReference>
<keyword evidence="7" id="KW-0139">CF(1)</keyword>
<evidence type="ECO:0000313" key="10">
    <source>
        <dbReference type="Proteomes" id="UP000288812"/>
    </source>
</evidence>
<dbReference type="OrthoDB" id="9802471at2"/>
<comment type="function">
    <text evidence="7">F(1)F(0) ATP synthase produces ATP from ADP in the presence of a proton or sodium gradient. F-type ATPases consist of two structural domains, F(1) containing the extramembraneous catalytic core and F(0) containing the membrane proton channel, linked together by a central stalk and a peripheral stalk. During catalysis, ATP synthesis in the catalytic domain of F(1) is coupled via a rotary mechanism of the central stalk subunits to proton translocation.</text>
</comment>
<dbReference type="GO" id="GO:0045259">
    <property type="term" value="C:proton-transporting ATP synthase complex"/>
    <property type="evidence" value="ECO:0007669"/>
    <property type="project" value="UniProtKB-KW"/>
</dbReference>
<dbReference type="RefSeq" id="WP_127724899.1">
    <property type="nucleotide sequence ID" value="NZ_RLIH01000011.1"/>
</dbReference>
<proteinExistence type="inferred from homology"/>
<keyword evidence="9" id="KW-0378">Hydrolase</keyword>
<accession>A0A437S5X1</accession>
<dbReference type="GO" id="GO:0016787">
    <property type="term" value="F:hydrolase activity"/>
    <property type="evidence" value="ECO:0007669"/>
    <property type="project" value="UniProtKB-KW"/>
</dbReference>
<evidence type="ECO:0000256" key="2">
    <source>
        <dbReference type="ARBA" id="ARBA00022448"/>
    </source>
</evidence>
<evidence type="ECO:0000256" key="8">
    <source>
        <dbReference type="SAM" id="Coils"/>
    </source>
</evidence>
<comment type="function">
    <text evidence="7">This protein is part of the stalk that links CF(0) to CF(1). It either transmits conformational changes from CF(0) to CF(1) or is implicated in proton conduction.</text>
</comment>
<evidence type="ECO:0000256" key="4">
    <source>
        <dbReference type="ARBA" id="ARBA00023065"/>
    </source>
</evidence>
<reference evidence="9 10" key="1">
    <citation type="submission" date="2018-11" db="EMBL/GenBank/DDBJ databases">
        <title>Genome sequencing and assembly of Anaerosphaera sp. nov., GS7-6-2.</title>
        <authorList>
            <person name="Rettenmaier R."/>
            <person name="Liebl W."/>
            <person name="Zverlov V."/>
        </authorList>
    </citation>
    <scope>NUCLEOTIDE SEQUENCE [LARGE SCALE GENOMIC DNA]</scope>
    <source>
        <strain evidence="9 10">GS7-6-2</strain>
    </source>
</reference>
<gene>
    <name evidence="7 9" type="primary">atpH</name>
    <name evidence="9" type="ORF">EF514_07935</name>
</gene>
<comment type="similarity">
    <text evidence="7">Belongs to the ATPase delta chain family.</text>
</comment>
<keyword evidence="7" id="KW-1003">Cell membrane</keyword>
<dbReference type="GO" id="GO:0005886">
    <property type="term" value="C:plasma membrane"/>
    <property type="evidence" value="ECO:0007669"/>
    <property type="project" value="UniProtKB-SubCell"/>
</dbReference>
<dbReference type="HAMAP" id="MF_01416">
    <property type="entry name" value="ATP_synth_delta_bact"/>
    <property type="match status" value="1"/>
</dbReference>